<accession>A0A0R3U0I2</accession>
<keyword evidence="3" id="KW-1185">Reference proteome</keyword>
<evidence type="ECO:0000313" key="4">
    <source>
        <dbReference type="WBParaSite" id="HNAJ_0001363101-mRNA-1"/>
    </source>
</evidence>
<name>A0A0R3U0I2_RODNA</name>
<dbReference type="Proteomes" id="UP000278807">
    <property type="component" value="Unassembled WGS sequence"/>
</dbReference>
<reference evidence="4" key="1">
    <citation type="submission" date="2017-02" db="UniProtKB">
        <authorList>
            <consortium name="WormBaseParasite"/>
        </authorList>
    </citation>
    <scope>IDENTIFICATION</scope>
</reference>
<feature type="compositionally biased region" description="Polar residues" evidence="1">
    <location>
        <begin position="97"/>
        <end position="107"/>
    </location>
</feature>
<feature type="region of interest" description="Disordered" evidence="1">
    <location>
        <begin position="97"/>
        <end position="125"/>
    </location>
</feature>
<sequence>MEFCKDPEGLHGEVEFRQQQCVDQRCQCINGNWFCIDTCTPLEELDCAPEERIFWDPFCCPRCKGSKKCNVTVSTINWLEEAPGPKDLSRFVSVFNSEGQSEDSSGKTSKRNEKSNEEPLAPISNATVNAMEKTALITVDPAQHLVTHAGRCVCTNGELRCSRPGTDELIFRSLP</sequence>
<dbReference type="AlphaFoldDB" id="A0A0R3U0I2"/>
<dbReference type="OrthoDB" id="6264463at2759"/>
<reference evidence="2 3" key="2">
    <citation type="submission" date="2018-11" db="EMBL/GenBank/DDBJ databases">
        <authorList>
            <consortium name="Pathogen Informatics"/>
        </authorList>
    </citation>
    <scope>NUCLEOTIDE SEQUENCE [LARGE SCALE GENOMIC DNA]</scope>
</reference>
<gene>
    <name evidence="2" type="ORF">HNAJ_LOCUS13605</name>
</gene>
<protein>
    <submittedName>
        <fullName evidence="4">VWFC domain-containing protein</fullName>
    </submittedName>
</protein>
<evidence type="ECO:0000313" key="2">
    <source>
        <dbReference type="EMBL" id="VDO16455.1"/>
    </source>
</evidence>
<evidence type="ECO:0000313" key="3">
    <source>
        <dbReference type="Proteomes" id="UP000278807"/>
    </source>
</evidence>
<evidence type="ECO:0000256" key="1">
    <source>
        <dbReference type="SAM" id="MobiDB-lite"/>
    </source>
</evidence>
<dbReference type="WBParaSite" id="HNAJ_0001363101-mRNA-1">
    <property type="protein sequence ID" value="HNAJ_0001363101-mRNA-1"/>
    <property type="gene ID" value="HNAJ_0001363101"/>
</dbReference>
<dbReference type="EMBL" id="UZAE01015707">
    <property type="protein sequence ID" value="VDO16455.1"/>
    <property type="molecule type" value="Genomic_DNA"/>
</dbReference>
<organism evidence="4">
    <name type="scientific">Rodentolepis nana</name>
    <name type="common">Dwarf tapeworm</name>
    <name type="synonym">Hymenolepis nana</name>
    <dbReference type="NCBI Taxonomy" id="102285"/>
    <lineage>
        <taxon>Eukaryota</taxon>
        <taxon>Metazoa</taxon>
        <taxon>Spiralia</taxon>
        <taxon>Lophotrochozoa</taxon>
        <taxon>Platyhelminthes</taxon>
        <taxon>Cestoda</taxon>
        <taxon>Eucestoda</taxon>
        <taxon>Cyclophyllidea</taxon>
        <taxon>Hymenolepididae</taxon>
        <taxon>Rodentolepis</taxon>
    </lineage>
</organism>
<proteinExistence type="predicted"/>